<comment type="caution">
    <text evidence="2">The sequence shown here is derived from an EMBL/GenBank/DDBJ whole genome shotgun (WGS) entry which is preliminary data.</text>
</comment>
<dbReference type="Proteomes" id="UP000287651">
    <property type="component" value="Unassembled WGS sequence"/>
</dbReference>
<name>A0A426XQ69_ENSVE</name>
<feature type="region of interest" description="Disordered" evidence="1">
    <location>
        <begin position="1"/>
        <end position="27"/>
    </location>
</feature>
<dbReference type="EMBL" id="AMZH03018406">
    <property type="protein sequence ID" value="RRT41656.1"/>
    <property type="molecule type" value="Genomic_DNA"/>
</dbReference>
<sequence>SITGSKHNIPFTISSKGPEYPTNTKVQKDISNKSGIYRKHMWNNEIYMCQI</sequence>
<evidence type="ECO:0000313" key="3">
    <source>
        <dbReference type="Proteomes" id="UP000287651"/>
    </source>
</evidence>
<protein>
    <submittedName>
        <fullName evidence="2">Uncharacterized protein</fullName>
    </submittedName>
</protein>
<accession>A0A426XQ69</accession>
<proteinExistence type="predicted"/>
<gene>
    <name evidence="2" type="ORF">B296_00019324</name>
</gene>
<feature type="compositionally biased region" description="Polar residues" evidence="1">
    <location>
        <begin position="1"/>
        <end position="25"/>
    </location>
</feature>
<evidence type="ECO:0000256" key="1">
    <source>
        <dbReference type="SAM" id="MobiDB-lite"/>
    </source>
</evidence>
<organism evidence="2 3">
    <name type="scientific">Ensete ventricosum</name>
    <name type="common">Abyssinian banana</name>
    <name type="synonym">Musa ensete</name>
    <dbReference type="NCBI Taxonomy" id="4639"/>
    <lineage>
        <taxon>Eukaryota</taxon>
        <taxon>Viridiplantae</taxon>
        <taxon>Streptophyta</taxon>
        <taxon>Embryophyta</taxon>
        <taxon>Tracheophyta</taxon>
        <taxon>Spermatophyta</taxon>
        <taxon>Magnoliopsida</taxon>
        <taxon>Liliopsida</taxon>
        <taxon>Zingiberales</taxon>
        <taxon>Musaceae</taxon>
        <taxon>Ensete</taxon>
    </lineage>
</organism>
<dbReference type="AlphaFoldDB" id="A0A426XQ69"/>
<feature type="non-terminal residue" evidence="2">
    <location>
        <position position="1"/>
    </location>
</feature>
<reference evidence="2 3" key="1">
    <citation type="journal article" date="2014" name="Agronomy (Basel)">
        <title>A Draft Genome Sequence for Ensete ventricosum, the Drought-Tolerant Tree Against Hunger.</title>
        <authorList>
            <person name="Harrison J."/>
            <person name="Moore K.A."/>
            <person name="Paszkiewicz K."/>
            <person name="Jones T."/>
            <person name="Grant M."/>
            <person name="Ambacheew D."/>
            <person name="Muzemil S."/>
            <person name="Studholme D.J."/>
        </authorList>
    </citation>
    <scope>NUCLEOTIDE SEQUENCE [LARGE SCALE GENOMIC DNA]</scope>
</reference>
<evidence type="ECO:0000313" key="2">
    <source>
        <dbReference type="EMBL" id="RRT41656.1"/>
    </source>
</evidence>